<evidence type="ECO:0000313" key="2">
    <source>
        <dbReference type="Proteomes" id="UP001234202"/>
    </source>
</evidence>
<accession>A0ACC2X1C6</accession>
<proteinExistence type="predicted"/>
<sequence length="355" mass="40677">MSDTLQRLDFYFKAIAGKNKVDYGHHMDFKKTFPKLAMVITKAIPNTSSKQFDMHHIYIDVSITLHRPVDMHTLLTAPVTSNTASETIFFGANVFPPAPHHGPRYCERITNVTLGKKAYIGMPPRPFVFPPQSKAVHQHDPDFRILTQLPRYHAFDDYDGHGHPPQQANETFKALLSAVPPRKQGVDLCHLAVRCTDNEADELCKVAARSLKDHVRIAVTLDLGLHDLRRLQTPMIALAEQYVTAWDRLGPIGTSKEFFRIEFTDFADDERSLHSFDDDDEDEFDRPRTEYMNIASLKTLPAPPNNASRSRAQSKQQTPEGFELVLKKVVFEDDDDWDEEEEEPEILFRKTYLTR</sequence>
<organism evidence="1 2">
    <name type="scientific">Naganishia onofrii</name>
    <dbReference type="NCBI Taxonomy" id="1851511"/>
    <lineage>
        <taxon>Eukaryota</taxon>
        <taxon>Fungi</taxon>
        <taxon>Dikarya</taxon>
        <taxon>Basidiomycota</taxon>
        <taxon>Agaricomycotina</taxon>
        <taxon>Tremellomycetes</taxon>
        <taxon>Filobasidiales</taxon>
        <taxon>Filobasidiaceae</taxon>
        <taxon>Naganishia</taxon>
    </lineage>
</organism>
<comment type="caution">
    <text evidence="1">The sequence shown here is derived from an EMBL/GenBank/DDBJ whole genome shotgun (WGS) entry which is preliminary data.</text>
</comment>
<evidence type="ECO:0000313" key="1">
    <source>
        <dbReference type="EMBL" id="KAJ9117380.1"/>
    </source>
</evidence>
<protein>
    <submittedName>
        <fullName evidence="1">Uncharacterized protein</fullName>
    </submittedName>
</protein>
<reference evidence="1" key="1">
    <citation type="submission" date="2023-04" db="EMBL/GenBank/DDBJ databases">
        <title>Draft Genome sequencing of Naganishia species isolated from polar environments using Oxford Nanopore Technology.</title>
        <authorList>
            <person name="Leo P."/>
            <person name="Venkateswaran K."/>
        </authorList>
    </citation>
    <scope>NUCLEOTIDE SEQUENCE</scope>
    <source>
        <strain evidence="1">DBVPG 5303</strain>
    </source>
</reference>
<dbReference type="Proteomes" id="UP001234202">
    <property type="component" value="Unassembled WGS sequence"/>
</dbReference>
<name>A0ACC2X1C6_9TREE</name>
<keyword evidence="2" id="KW-1185">Reference proteome</keyword>
<dbReference type="EMBL" id="JASBWV010000032">
    <property type="protein sequence ID" value="KAJ9117380.1"/>
    <property type="molecule type" value="Genomic_DNA"/>
</dbReference>
<gene>
    <name evidence="1" type="ORF">QFC24_006474</name>
</gene>